<keyword evidence="3" id="KW-0520">NAD</keyword>
<keyword evidence="1" id="KW-0479">Metal-binding</keyword>
<evidence type="ECO:0000256" key="1">
    <source>
        <dbReference type="ARBA" id="ARBA00022723"/>
    </source>
</evidence>
<dbReference type="Proteomes" id="UP000829708">
    <property type="component" value="Chromosome"/>
</dbReference>
<dbReference type="EMBL" id="CP094929">
    <property type="protein sequence ID" value="UOM49724.1"/>
    <property type="molecule type" value="Genomic_DNA"/>
</dbReference>
<evidence type="ECO:0000313" key="4">
    <source>
        <dbReference type="EMBL" id="UOM49724.1"/>
    </source>
</evidence>
<organism evidence="4 5">
    <name type="scientific">Sphaerochaeta associata</name>
    <dbReference type="NCBI Taxonomy" id="1129264"/>
    <lineage>
        <taxon>Bacteria</taxon>
        <taxon>Pseudomonadati</taxon>
        <taxon>Spirochaetota</taxon>
        <taxon>Spirochaetia</taxon>
        <taxon>Spirochaetales</taxon>
        <taxon>Sphaerochaetaceae</taxon>
        <taxon>Sphaerochaeta</taxon>
    </lineage>
</organism>
<dbReference type="GO" id="GO:0050570">
    <property type="term" value="F:4-hydroxythreonine-4-phosphate dehydrogenase activity"/>
    <property type="evidence" value="ECO:0007669"/>
    <property type="project" value="UniProtKB-EC"/>
</dbReference>
<sequence>MKRFGITIGDPCGIGPEITLKALHASSQYQQHALLFGSRSILDHYNKALGYGFAFNAITTIAEWKEGVVNIFDPMPHVKAEDIEIGKVTVLGGELAFQSVVSSIEFALRGEISSVVTAPLNKEALHLAGHKFAGHTEIFGAYTHGPSYAMLLWSEKLKAIHVSTHVSLRQACDACTKERVLTVIRLADETLRKAGYEKPRIAVAGLNPHAGENGLFGTEELEHIIPAVETARAQGLAVDGPIPPDTVFLKAMKGSYDVVVAMYHDQGHIPLKMLAFDSGVNITVGLDVIRTSVDHGTAFDIAGKLIASEKSLLEAISIGMKL</sequence>
<gene>
    <name evidence="4" type="primary">pdxA</name>
    <name evidence="4" type="ORF">MUG09_09160</name>
</gene>
<proteinExistence type="predicted"/>
<evidence type="ECO:0000313" key="5">
    <source>
        <dbReference type="Proteomes" id="UP000829708"/>
    </source>
</evidence>
<evidence type="ECO:0000256" key="3">
    <source>
        <dbReference type="ARBA" id="ARBA00023027"/>
    </source>
</evidence>
<keyword evidence="5" id="KW-1185">Reference proteome</keyword>
<dbReference type="PANTHER" id="PTHR30004:SF6">
    <property type="entry name" value="D-THREONATE 4-PHOSPHATE DEHYDROGENASE"/>
    <property type="match status" value="1"/>
</dbReference>
<dbReference type="NCBIfam" id="TIGR00557">
    <property type="entry name" value="pdxA"/>
    <property type="match status" value="1"/>
</dbReference>
<keyword evidence="2 4" id="KW-0560">Oxidoreductase</keyword>
<dbReference type="Gene3D" id="3.40.718.10">
    <property type="entry name" value="Isopropylmalate Dehydrogenase"/>
    <property type="match status" value="1"/>
</dbReference>
<dbReference type="RefSeq" id="WP_244771118.1">
    <property type="nucleotide sequence ID" value="NZ_CP094929.1"/>
</dbReference>
<dbReference type="PANTHER" id="PTHR30004">
    <property type="entry name" value="4-HYDROXYTHREONINE-4-PHOSPHATE DEHYDROGENASE"/>
    <property type="match status" value="1"/>
</dbReference>
<reference evidence="5" key="1">
    <citation type="journal article" date="2024" name="J Bioinform Genom">
        <title>Complete genome sequence of the type strain bacterium Sphaerochaeta associata GLS2t (VKM B-2742)t.</title>
        <authorList>
            <person name="Troshina O.Y."/>
            <person name="Tepeeva A.N."/>
            <person name="Arzamasceva V.O."/>
            <person name="Whitman W.B."/>
            <person name="Varghese N."/>
            <person name="Shapiro N."/>
            <person name="Woyke T."/>
            <person name="Kripides N.C."/>
            <person name="Vasilenko O.V."/>
        </authorList>
    </citation>
    <scope>NUCLEOTIDE SEQUENCE [LARGE SCALE GENOMIC DNA]</scope>
    <source>
        <strain evidence="5">GLS2T</strain>
    </source>
</reference>
<evidence type="ECO:0000256" key="2">
    <source>
        <dbReference type="ARBA" id="ARBA00023002"/>
    </source>
</evidence>
<accession>A0ABY4D6K8</accession>
<protein>
    <submittedName>
        <fullName evidence="4">4-hydroxythreonine-4-phosphate dehydrogenase PdxA</fullName>
        <ecNumber evidence="4">1.1.1.262</ecNumber>
    </submittedName>
</protein>
<dbReference type="SUPFAM" id="SSF53659">
    <property type="entry name" value="Isocitrate/Isopropylmalate dehydrogenase-like"/>
    <property type="match status" value="1"/>
</dbReference>
<dbReference type="InterPro" id="IPR005255">
    <property type="entry name" value="PdxA_fam"/>
</dbReference>
<dbReference type="Pfam" id="PF04166">
    <property type="entry name" value="PdxA"/>
    <property type="match status" value="1"/>
</dbReference>
<name>A0ABY4D6K8_9SPIR</name>
<dbReference type="EC" id="1.1.1.262" evidence="4"/>